<dbReference type="Proteomes" id="UP001151699">
    <property type="component" value="Chromosome A"/>
</dbReference>
<proteinExistence type="predicted"/>
<evidence type="ECO:0000313" key="2">
    <source>
        <dbReference type="Proteomes" id="UP001151699"/>
    </source>
</evidence>
<dbReference type="SUPFAM" id="SSF52047">
    <property type="entry name" value="RNI-like"/>
    <property type="match status" value="2"/>
</dbReference>
<accession>A0A9Q0S7K0</accession>
<name>A0A9Q0S7K0_9DIPT</name>
<sequence length="482" mass="54509">MMKKCQVRTLSECALTELANSVVNAIGFAMHTELDNDIAVTMVDLNSYLEESGATSDIYQDMLRVILSSDFLEANIRFTCLQMLLNGSVQCLVSEIFPYSYYEKILQVIAAQGSGLTALNLKGVWVKHEHMNYMYEIMKNCTHLTKLSIPYIATDELLKYISSCKYLKVLDISGDTDITEMGVEYLCLGAARDRLKIVDIGTLGEENICHTDIALLLTNLPNLENLVTYSFVGQSLLCISEQYNPHFKTKLKYLHDTRTNSKTMDAIVRMCPELESIYLDTPDSGVMHKLESLNLRKLKIYKFCCLELEQLLEKIGPNLNHLTVIKGRGTLDLGRLARSSNGLIDLDCYMMDHITYACDRKFQNLHGLEMLNSPFTNTSLKRFVCNTQSLKRLAIDSITFTDEDMECIFLEHYFNQLEDIWFTSAPNLTVNTVEVLMDRCPELQSIGQLSGWALTPDDLALLRGMLKSANSCLVLSPTNVFP</sequence>
<dbReference type="Gene3D" id="3.80.10.10">
    <property type="entry name" value="Ribonuclease Inhibitor"/>
    <property type="match status" value="2"/>
</dbReference>
<dbReference type="InterPro" id="IPR032675">
    <property type="entry name" value="LRR_dom_sf"/>
</dbReference>
<reference evidence="1" key="1">
    <citation type="submission" date="2022-07" db="EMBL/GenBank/DDBJ databases">
        <authorList>
            <person name="Trinca V."/>
            <person name="Uliana J.V.C."/>
            <person name="Torres T.T."/>
            <person name="Ward R.J."/>
            <person name="Monesi N."/>
        </authorList>
    </citation>
    <scope>NUCLEOTIDE SEQUENCE</scope>
    <source>
        <strain evidence="1">HSMRA1968</strain>
        <tissue evidence="1">Whole embryos</tissue>
    </source>
</reference>
<protein>
    <submittedName>
        <fullName evidence="1">Uncharacterized protein</fullName>
    </submittedName>
</protein>
<dbReference type="GO" id="GO:0031146">
    <property type="term" value="P:SCF-dependent proteasomal ubiquitin-dependent protein catabolic process"/>
    <property type="evidence" value="ECO:0007669"/>
    <property type="project" value="TreeGrafter"/>
</dbReference>
<dbReference type="PANTHER" id="PTHR13318">
    <property type="entry name" value="PARTNER OF PAIRED, ISOFORM B-RELATED"/>
    <property type="match status" value="1"/>
</dbReference>
<dbReference type="GO" id="GO:0019005">
    <property type="term" value="C:SCF ubiquitin ligase complex"/>
    <property type="evidence" value="ECO:0007669"/>
    <property type="project" value="TreeGrafter"/>
</dbReference>
<dbReference type="PANTHER" id="PTHR13318:SF95">
    <property type="entry name" value="F-BOX PROTEIN YLR352W"/>
    <property type="match status" value="1"/>
</dbReference>
<organism evidence="1 2">
    <name type="scientific">Pseudolycoriella hygida</name>
    <dbReference type="NCBI Taxonomy" id="35572"/>
    <lineage>
        <taxon>Eukaryota</taxon>
        <taxon>Metazoa</taxon>
        <taxon>Ecdysozoa</taxon>
        <taxon>Arthropoda</taxon>
        <taxon>Hexapoda</taxon>
        <taxon>Insecta</taxon>
        <taxon>Pterygota</taxon>
        <taxon>Neoptera</taxon>
        <taxon>Endopterygota</taxon>
        <taxon>Diptera</taxon>
        <taxon>Nematocera</taxon>
        <taxon>Sciaroidea</taxon>
        <taxon>Sciaridae</taxon>
        <taxon>Pseudolycoriella</taxon>
    </lineage>
</organism>
<evidence type="ECO:0000313" key="1">
    <source>
        <dbReference type="EMBL" id="KAJ6647003.1"/>
    </source>
</evidence>
<dbReference type="AlphaFoldDB" id="A0A9Q0S7K0"/>
<dbReference type="EMBL" id="WJQU01000001">
    <property type="protein sequence ID" value="KAJ6647003.1"/>
    <property type="molecule type" value="Genomic_DNA"/>
</dbReference>
<comment type="caution">
    <text evidence="1">The sequence shown here is derived from an EMBL/GenBank/DDBJ whole genome shotgun (WGS) entry which is preliminary data.</text>
</comment>
<gene>
    <name evidence="1" type="ORF">Bhyg_02221</name>
</gene>
<keyword evidence="2" id="KW-1185">Reference proteome</keyword>
<dbReference type="OrthoDB" id="16120at2759"/>